<evidence type="ECO:0000313" key="4">
    <source>
        <dbReference type="Proteomes" id="UP000295517"/>
    </source>
</evidence>
<dbReference type="GO" id="GO:0003677">
    <property type="term" value="F:DNA binding"/>
    <property type="evidence" value="ECO:0007669"/>
    <property type="project" value="InterPro"/>
</dbReference>
<dbReference type="GO" id="GO:0006313">
    <property type="term" value="P:DNA transposition"/>
    <property type="evidence" value="ECO:0007669"/>
    <property type="project" value="InterPro"/>
</dbReference>
<evidence type="ECO:0000259" key="1">
    <source>
        <dbReference type="Pfam" id="PF01609"/>
    </source>
</evidence>
<protein>
    <submittedName>
        <fullName evidence="3">IS5 family transposase</fullName>
    </submittedName>
</protein>
<evidence type="ECO:0000313" key="3">
    <source>
        <dbReference type="EMBL" id="QBR83805.1"/>
    </source>
</evidence>
<feature type="domain" description="Insertion element IS402-like" evidence="2">
    <location>
        <begin position="12"/>
        <end position="83"/>
    </location>
</feature>
<dbReference type="Proteomes" id="UP000295517">
    <property type="component" value="Chromosome"/>
</dbReference>
<dbReference type="PANTHER" id="PTHR30007">
    <property type="entry name" value="PHP DOMAIN PROTEIN"/>
    <property type="match status" value="1"/>
</dbReference>
<reference evidence="3 4" key="1">
    <citation type="submission" date="2019-03" db="EMBL/GenBank/DDBJ databases">
        <title>Diverse conjugative elements silence natural transformation in Legionella species.</title>
        <authorList>
            <person name="Durieux I."/>
            <person name="Ginevra C."/>
            <person name="Attaiech L."/>
            <person name="Picq K."/>
            <person name="Juan P.A."/>
            <person name="Jarraud S."/>
            <person name="Charpentier X."/>
        </authorList>
    </citation>
    <scope>NUCLEOTIDE SEQUENCE [LARGE SCALE GENOMIC DNA]</scope>
    <source>
        <strain evidence="3 4">HL-0427-4011</strain>
    </source>
</reference>
<feature type="domain" description="Transposase IS4-like" evidence="1">
    <location>
        <begin position="93"/>
        <end position="234"/>
    </location>
</feature>
<organism evidence="3 4">
    <name type="scientific">Legionella israelensis</name>
    <dbReference type="NCBI Taxonomy" id="454"/>
    <lineage>
        <taxon>Bacteria</taxon>
        <taxon>Pseudomonadati</taxon>
        <taxon>Pseudomonadota</taxon>
        <taxon>Gammaproteobacteria</taxon>
        <taxon>Legionellales</taxon>
        <taxon>Legionellaceae</taxon>
        <taxon>Legionella</taxon>
    </lineage>
</organism>
<dbReference type="NCBIfam" id="NF033580">
    <property type="entry name" value="transpos_IS5_3"/>
    <property type="match status" value="1"/>
</dbReference>
<dbReference type="InterPro" id="IPR012337">
    <property type="entry name" value="RNaseH-like_sf"/>
</dbReference>
<dbReference type="InterPro" id="IPR002559">
    <property type="entry name" value="Transposase_11"/>
</dbReference>
<dbReference type="SUPFAM" id="SSF53098">
    <property type="entry name" value="Ribonuclease H-like"/>
    <property type="match status" value="1"/>
</dbReference>
<evidence type="ECO:0000259" key="2">
    <source>
        <dbReference type="Pfam" id="PF13340"/>
    </source>
</evidence>
<gene>
    <name evidence="3" type="ORF">E3983_05245</name>
</gene>
<dbReference type="Pfam" id="PF13340">
    <property type="entry name" value="DUF4096"/>
    <property type="match status" value="1"/>
</dbReference>
<name>A0AAX1EFL2_9GAMM</name>
<dbReference type="PANTHER" id="PTHR30007:SF1">
    <property type="entry name" value="BLR1914 PROTEIN"/>
    <property type="match status" value="1"/>
</dbReference>
<sequence>MTEPAHRRHDISNDVWNLLMPHLPGQKGQWGRVAQDNRLFINAVFWILRTGSPWRDLPPDYGDWKNTHRRFCRWRDKGVWERLLEILVNDPDYEWLMIDASHIKVHAHGTGAVGGNQDMGLTKGGLNTKIHLAVDAHGMPVRILITSGTTADCTQGSQLIEGLTADYLLADRGYDSNEFIAKAKDQGMTPVIPPKKNRKELREYGKALYKIRHLVENAFMHLKRWRGIATRFAKNTPSFLASVQIRCAALWAGIS</sequence>
<dbReference type="InterPro" id="IPR025161">
    <property type="entry name" value="IS402-like_dom"/>
</dbReference>
<dbReference type="Pfam" id="PF01609">
    <property type="entry name" value="DDE_Tnp_1"/>
    <property type="match status" value="1"/>
</dbReference>
<dbReference type="GO" id="GO:0004803">
    <property type="term" value="F:transposase activity"/>
    <property type="evidence" value="ECO:0007669"/>
    <property type="project" value="InterPro"/>
</dbReference>
<accession>A0AAX1EFL2</accession>
<dbReference type="EMBL" id="CP038254">
    <property type="protein sequence ID" value="QBR83805.1"/>
    <property type="molecule type" value="Genomic_DNA"/>
</dbReference>
<dbReference type="AlphaFoldDB" id="A0AAX1EFL2"/>
<proteinExistence type="predicted"/>